<dbReference type="Proteomes" id="UP000277204">
    <property type="component" value="Unassembled WGS sequence"/>
</dbReference>
<evidence type="ECO:0000313" key="1">
    <source>
        <dbReference type="EMBL" id="VDO87036.1"/>
    </source>
</evidence>
<evidence type="ECO:0000313" key="2">
    <source>
        <dbReference type="Proteomes" id="UP000277204"/>
    </source>
</evidence>
<protein>
    <submittedName>
        <fullName evidence="1">Uncharacterized protein</fullName>
    </submittedName>
</protein>
<organism evidence="1 2">
    <name type="scientific">Schistosoma margrebowiei</name>
    <dbReference type="NCBI Taxonomy" id="48269"/>
    <lineage>
        <taxon>Eukaryota</taxon>
        <taxon>Metazoa</taxon>
        <taxon>Spiralia</taxon>
        <taxon>Lophotrochozoa</taxon>
        <taxon>Platyhelminthes</taxon>
        <taxon>Trematoda</taxon>
        <taxon>Digenea</taxon>
        <taxon>Strigeidida</taxon>
        <taxon>Schistosomatoidea</taxon>
        <taxon>Schistosomatidae</taxon>
        <taxon>Schistosoma</taxon>
    </lineage>
</organism>
<reference evidence="1 2" key="1">
    <citation type="submission" date="2018-11" db="EMBL/GenBank/DDBJ databases">
        <authorList>
            <consortium name="Pathogen Informatics"/>
        </authorList>
    </citation>
    <scope>NUCLEOTIDE SEQUENCE [LARGE SCALE GENOMIC DNA]</scope>
    <source>
        <strain evidence="1 2">Zambia</strain>
    </source>
</reference>
<keyword evidence="2" id="KW-1185">Reference proteome</keyword>
<dbReference type="AlphaFoldDB" id="A0A183M0N8"/>
<proteinExistence type="predicted"/>
<accession>A0A183M0N8</accession>
<dbReference type="STRING" id="48269.A0A183M0N8"/>
<name>A0A183M0N8_9TREM</name>
<gene>
    <name evidence="1" type="ORF">SMRZ_LOCUS9613</name>
</gene>
<dbReference type="EMBL" id="UZAI01004601">
    <property type="protein sequence ID" value="VDO87036.1"/>
    <property type="molecule type" value="Genomic_DNA"/>
</dbReference>
<sequence length="223" mass="24749">MNSSLPFSDNSDESSNEGKYTNFSTLIRAPHSTPSGHNHHMSTSVIDSFSENHIFDGLDPSIKSDLEALRLEEEQRQPLWPPILEHITGYKEANLIPLALRYHAIALRLIAEVARGGHLAVANAITSDQPTNLSVKQNNDANVHMIDVDVEDPSNPQNSRCVSPGGHYLRRQSVTKYCSSAFLSVADAYPQLSFDNFVPYFPSIQCAETCTCFVCTNLIRRSN</sequence>